<feature type="region of interest" description="Disordered" evidence="1">
    <location>
        <begin position="150"/>
        <end position="170"/>
    </location>
</feature>
<dbReference type="AlphaFoldDB" id="A0A2P5Y3D5"/>
<feature type="compositionally biased region" description="Basic and acidic residues" evidence="1">
    <location>
        <begin position="66"/>
        <end position="76"/>
    </location>
</feature>
<feature type="region of interest" description="Disordered" evidence="1">
    <location>
        <begin position="62"/>
        <end position="110"/>
    </location>
</feature>
<name>A0A2P5Y3D5_GOSBA</name>
<dbReference type="EMBL" id="KZ663774">
    <property type="protein sequence ID" value="PPS10100.1"/>
    <property type="molecule type" value="Genomic_DNA"/>
</dbReference>
<sequence length="210" mass="23319">MRFNKRVSLADLKRKISTKIPSCGRSIPTPENTNTGGCSYNIPNLCTRLEIHPEVLAIIEDGDEGSDNHDQFHCDPNDDFSDPNLDDISKDIDEEGPVEGENANPHSGGNTGLGIVIRNNSGSFMTDVDPDVTLALPPPAFEMVPDCSLRRHPKGRPQSTRIRNDMDVRETDEPKRCTVCRTSEYNRSTCPHHVYVSGQSSRNARLDDDE</sequence>
<organism evidence="2 3">
    <name type="scientific">Gossypium barbadense</name>
    <name type="common">Sea Island cotton</name>
    <name type="synonym">Hibiscus barbadensis</name>
    <dbReference type="NCBI Taxonomy" id="3634"/>
    <lineage>
        <taxon>Eukaryota</taxon>
        <taxon>Viridiplantae</taxon>
        <taxon>Streptophyta</taxon>
        <taxon>Embryophyta</taxon>
        <taxon>Tracheophyta</taxon>
        <taxon>Spermatophyta</taxon>
        <taxon>Magnoliopsida</taxon>
        <taxon>eudicotyledons</taxon>
        <taxon>Gunneridae</taxon>
        <taxon>Pentapetalae</taxon>
        <taxon>rosids</taxon>
        <taxon>malvids</taxon>
        <taxon>Malvales</taxon>
        <taxon>Malvaceae</taxon>
        <taxon>Malvoideae</taxon>
        <taxon>Gossypium</taxon>
    </lineage>
</organism>
<dbReference type="Proteomes" id="UP000239757">
    <property type="component" value="Unassembled WGS sequence"/>
</dbReference>
<evidence type="ECO:0000256" key="1">
    <source>
        <dbReference type="SAM" id="MobiDB-lite"/>
    </source>
</evidence>
<protein>
    <submittedName>
        <fullName evidence="2">Uncharacterized protein</fullName>
    </submittedName>
</protein>
<reference evidence="2 3" key="1">
    <citation type="submission" date="2015-01" db="EMBL/GenBank/DDBJ databases">
        <title>Genome of allotetraploid Gossypium barbadense reveals genomic plasticity and fiber elongation in cotton evolution.</title>
        <authorList>
            <person name="Chen X."/>
            <person name="Liu X."/>
            <person name="Zhao B."/>
            <person name="Zheng H."/>
            <person name="Hu Y."/>
            <person name="Lu G."/>
            <person name="Yang C."/>
            <person name="Chen J."/>
            <person name="Shan C."/>
            <person name="Zhang L."/>
            <person name="Zhou Y."/>
            <person name="Wang L."/>
            <person name="Guo W."/>
            <person name="Bai Y."/>
            <person name="Ruan J."/>
            <person name="Shangguan X."/>
            <person name="Mao Y."/>
            <person name="Jiang J."/>
            <person name="Zhu Y."/>
            <person name="Lei J."/>
            <person name="Kang H."/>
            <person name="Chen S."/>
            <person name="He X."/>
            <person name="Wang R."/>
            <person name="Wang Y."/>
            <person name="Chen J."/>
            <person name="Wang L."/>
            <person name="Yu S."/>
            <person name="Wang B."/>
            <person name="Wei J."/>
            <person name="Song S."/>
            <person name="Lu X."/>
            <person name="Gao Z."/>
            <person name="Gu W."/>
            <person name="Deng X."/>
            <person name="Ma D."/>
            <person name="Wang S."/>
            <person name="Liang W."/>
            <person name="Fang L."/>
            <person name="Cai C."/>
            <person name="Zhu X."/>
            <person name="Zhou B."/>
            <person name="Zhang Y."/>
            <person name="Chen Z."/>
            <person name="Xu S."/>
            <person name="Zhu R."/>
            <person name="Wang S."/>
            <person name="Zhang T."/>
            <person name="Zhao G."/>
        </authorList>
    </citation>
    <scope>NUCLEOTIDE SEQUENCE [LARGE SCALE GENOMIC DNA]</scope>
    <source>
        <strain evidence="3">cv. Xinhai21</strain>
        <tissue evidence="2">Leaf</tissue>
    </source>
</reference>
<accession>A0A2P5Y3D5</accession>
<gene>
    <name evidence="2" type="ORF">GOBAR_AA10539</name>
</gene>
<evidence type="ECO:0000313" key="3">
    <source>
        <dbReference type="Proteomes" id="UP000239757"/>
    </source>
</evidence>
<proteinExistence type="predicted"/>
<evidence type="ECO:0000313" key="2">
    <source>
        <dbReference type="EMBL" id="PPS10100.1"/>
    </source>
</evidence>